<evidence type="ECO:0000256" key="1">
    <source>
        <dbReference type="ARBA" id="ARBA00005033"/>
    </source>
</evidence>
<feature type="region of interest" description="Disordered" evidence="7">
    <location>
        <begin position="30"/>
        <end position="70"/>
    </location>
</feature>
<dbReference type="Gene3D" id="3.20.20.60">
    <property type="entry name" value="Phosphoenolpyruvate-binding domains"/>
    <property type="match status" value="1"/>
</dbReference>
<dbReference type="GO" id="GO:0003864">
    <property type="term" value="F:3-methyl-2-oxobutanoate hydroxymethyltransferase activity"/>
    <property type="evidence" value="ECO:0007669"/>
    <property type="project" value="UniProtKB-EC"/>
</dbReference>
<dbReference type="EC" id="2.1.2.11" evidence="3 6"/>
<dbReference type="PANTHER" id="PTHR20881">
    <property type="entry name" value="3-METHYL-2-OXOBUTANOATE HYDROXYMETHYLTRANSFERASE"/>
    <property type="match status" value="1"/>
</dbReference>
<evidence type="ECO:0000256" key="2">
    <source>
        <dbReference type="ARBA" id="ARBA00008676"/>
    </source>
</evidence>
<dbReference type="EMBL" id="JAVRRG010000014">
    <property type="protein sequence ID" value="KAK5098474.1"/>
    <property type="molecule type" value="Genomic_DNA"/>
</dbReference>
<dbReference type="InterPro" id="IPR003700">
    <property type="entry name" value="Pantoate_hydroxy_MeTrfase"/>
</dbReference>
<dbReference type="CDD" id="cd06557">
    <property type="entry name" value="KPHMT-like"/>
    <property type="match status" value="1"/>
</dbReference>
<comment type="function">
    <text evidence="6">Catalyzes the reversible reaction in which hydroxymethyl group from 5,10-methylenetetrahydrofolate is transferred onto alpha-ketoisovalerate to form ketopantoate.</text>
</comment>
<sequence>MSAAGRSLARYYPFLRPSIQLHNALSHQARHFSRAPGPSRTLSTSTVPSLCRHARHSSHAPTPPSLLSKGAKPVTIHSLQKLYSDKVPITMLTAHNYPSALIAQEAGMDMILVGDSLAMVSLGMADTSEVTLDEMIVHAKAVARAANRSFTVGDLPMGSYEISPKQALASAIRMIKEGRMQSVKLEGGEEMAATIHKITSSGIPLVGHVGLTPQRQHALGGFRVQGNTVAKAMSLLKDAQAVQDAGAFCVVLECVPQDIAEEVTNALKIPTIGIGAGNKTSGQVLVQIDMLGTRPPESFMPKFVKRFSDEYTSSLNGIRRYKEEVTSRAYPAPEHNYKSDQRVTDALRAAISGMPKDV</sequence>
<organism evidence="8 9">
    <name type="scientific">Lithohypha guttulata</name>
    <dbReference type="NCBI Taxonomy" id="1690604"/>
    <lineage>
        <taxon>Eukaryota</taxon>
        <taxon>Fungi</taxon>
        <taxon>Dikarya</taxon>
        <taxon>Ascomycota</taxon>
        <taxon>Pezizomycotina</taxon>
        <taxon>Eurotiomycetes</taxon>
        <taxon>Chaetothyriomycetidae</taxon>
        <taxon>Chaetothyriales</taxon>
        <taxon>Trichomeriaceae</taxon>
        <taxon>Lithohypha</taxon>
    </lineage>
</organism>
<dbReference type="Pfam" id="PF02548">
    <property type="entry name" value="Pantoate_transf"/>
    <property type="match status" value="1"/>
</dbReference>
<comment type="pathway">
    <text evidence="1 6">Cofactor biosynthesis; (R)-pantothenate biosynthesis; (R)-pantoate from 3-methyl-2-oxobutanoate: step 1/2.</text>
</comment>
<name>A0ABR0KKI4_9EURO</name>
<evidence type="ECO:0000313" key="8">
    <source>
        <dbReference type="EMBL" id="KAK5098474.1"/>
    </source>
</evidence>
<evidence type="ECO:0000256" key="7">
    <source>
        <dbReference type="SAM" id="MobiDB-lite"/>
    </source>
</evidence>
<comment type="caution">
    <text evidence="8">The sequence shown here is derived from an EMBL/GenBank/DDBJ whole genome shotgun (WGS) entry which is preliminary data.</text>
</comment>
<keyword evidence="6" id="KW-0566">Pantothenate biosynthesis</keyword>
<dbReference type="InterPro" id="IPR015813">
    <property type="entry name" value="Pyrv/PenolPyrv_kinase-like_dom"/>
</dbReference>
<evidence type="ECO:0000256" key="3">
    <source>
        <dbReference type="ARBA" id="ARBA00012618"/>
    </source>
</evidence>
<accession>A0ABR0KKI4</accession>
<evidence type="ECO:0000256" key="5">
    <source>
        <dbReference type="ARBA" id="ARBA00049172"/>
    </source>
</evidence>
<dbReference type="SUPFAM" id="SSF51621">
    <property type="entry name" value="Phosphoenolpyruvate/pyruvate domain"/>
    <property type="match status" value="1"/>
</dbReference>
<comment type="similarity">
    <text evidence="2 6">Belongs to the PanB family.</text>
</comment>
<reference evidence="8 9" key="1">
    <citation type="submission" date="2023-08" db="EMBL/GenBank/DDBJ databases">
        <title>Black Yeasts Isolated from many extreme environments.</title>
        <authorList>
            <person name="Coleine C."/>
            <person name="Stajich J.E."/>
            <person name="Selbmann L."/>
        </authorList>
    </citation>
    <scope>NUCLEOTIDE SEQUENCE [LARGE SCALE GENOMIC DNA]</scope>
    <source>
        <strain evidence="8 9">CCFEE 5885</strain>
    </source>
</reference>
<evidence type="ECO:0000256" key="6">
    <source>
        <dbReference type="RuleBase" id="RU362100"/>
    </source>
</evidence>
<dbReference type="InterPro" id="IPR040442">
    <property type="entry name" value="Pyrv_kinase-like_dom_sf"/>
</dbReference>
<proteinExistence type="inferred from homology"/>
<dbReference type="Proteomes" id="UP001345013">
    <property type="component" value="Unassembled WGS sequence"/>
</dbReference>
<keyword evidence="4 6" id="KW-0808">Transferase</keyword>
<evidence type="ECO:0000313" key="9">
    <source>
        <dbReference type="Proteomes" id="UP001345013"/>
    </source>
</evidence>
<gene>
    <name evidence="8" type="primary">ECM31_1</name>
    <name evidence="8" type="ORF">LTR24_001792</name>
</gene>
<dbReference type="NCBIfam" id="NF001452">
    <property type="entry name" value="PRK00311.1"/>
    <property type="match status" value="1"/>
</dbReference>
<dbReference type="NCBIfam" id="TIGR00222">
    <property type="entry name" value="panB"/>
    <property type="match status" value="1"/>
</dbReference>
<comment type="catalytic activity">
    <reaction evidence="5 6">
        <text>(6R)-5,10-methylene-5,6,7,8-tetrahydrofolate + 3-methyl-2-oxobutanoate + H2O = 2-dehydropantoate + (6S)-5,6,7,8-tetrahydrofolate</text>
        <dbReference type="Rhea" id="RHEA:11824"/>
        <dbReference type="ChEBI" id="CHEBI:11561"/>
        <dbReference type="ChEBI" id="CHEBI:11851"/>
        <dbReference type="ChEBI" id="CHEBI:15377"/>
        <dbReference type="ChEBI" id="CHEBI:15636"/>
        <dbReference type="ChEBI" id="CHEBI:57453"/>
        <dbReference type="EC" id="2.1.2.11"/>
    </reaction>
</comment>
<protein>
    <recommendedName>
        <fullName evidence="3 6">3-methyl-2-oxobutanoate hydroxymethyltransferase</fullName>
        <ecNumber evidence="3 6">2.1.2.11</ecNumber>
    </recommendedName>
</protein>
<dbReference type="HAMAP" id="MF_00156">
    <property type="entry name" value="PanB"/>
    <property type="match status" value="1"/>
</dbReference>
<keyword evidence="9" id="KW-1185">Reference proteome</keyword>
<dbReference type="PANTHER" id="PTHR20881:SF0">
    <property type="entry name" value="3-METHYL-2-OXOBUTANOATE HYDROXYMETHYLTRANSFERASE"/>
    <property type="match status" value="1"/>
</dbReference>
<evidence type="ECO:0000256" key="4">
    <source>
        <dbReference type="ARBA" id="ARBA00022679"/>
    </source>
</evidence>